<feature type="transmembrane region" description="Helical" evidence="11">
    <location>
        <begin position="314"/>
        <end position="336"/>
    </location>
</feature>
<keyword evidence="7" id="KW-1015">Disulfide bond</keyword>
<dbReference type="PROSITE" id="PS50262">
    <property type="entry name" value="G_PROTEIN_RECEP_F1_2"/>
    <property type="match status" value="1"/>
</dbReference>
<keyword evidence="6 11" id="KW-0472">Membrane</keyword>
<dbReference type="InterPro" id="IPR050119">
    <property type="entry name" value="CCR1-9-like"/>
</dbReference>
<keyword evidence="4 11" id="KW-1133">Transmembrane helix</keyword>
<dbReference type="GO" id="GO:0009897">
    <property type="term" value="C:external side of plasma membrane"/>
    <property type="evidence" value="ECO:0007669"/>
    <property type="project" value="TreeGrafter"/>
</dbReference>
<evidence type="ECO:0000256" key="3">
    <source>
        <dbReference type="ARBA" id="ARBA00022692"/>
    </source>
</evidence>
<evidence type="ECO:0000313" key="13">
    <source>
        <dbReference type="EMBL" id="KAF4076389.1"/>
    </source>
</evidence>
<evidence type="ECO:0000256" key="6">
    <source>
        <dbReference type="ARBA" id="ARBA00023136"/>
    </source>
</evidence>
<sequence>MEKDQVSKRIKAVLDVLQDQLLFLRTPWSSDLSLDMSINDNDSLSSSDYNYSYDYNADSSCNKTELLLLGSVFTPVFFAMVTMLSCVGNALVIWVLIKYENLKSLTNAFLLNLAISDLIFTFGLPFWAVDLILGWIFGIAVCKSVNFIFYLGYYSSLFFLVVMTVHRYMAVVHPLSMIWNRFAYYSVGISALIWILSICFATPHFIFSEVMYDPDRVRAYCNDNIIWKQIGIYIQNILFLIAFFTIAFCYIRILGRLLRPMSHTRPKTVKLILCIVVTFYLGWGPYNVSMFLNSLISFEISPWNECHVSTMVDYVFYVSRVVAFSHCCLNPVFYVFMGVKFREHLKNALKNLCKKDDKPHDRRHSHLIYSNGEEMTSY</sequence>
<dbReference type="PANTHER" id="PTHR10489:SF730">
    <property type="entry name" value="CHEMOKINE XC RECEPTOR 1"/>
    <property type="match status" value="1"/>
</dbReference>
<feature type="transmembrane region" description="Helical" evidence="11">
    <location>
        <begin position="109"/>
        <end position="141"/>
    </location>
</feature>
<dbReference type="Gene3D" id="1.20.1070.10">
    <property type="entry name" value="Rhodopsin 7-helix transmembrane proteins"/>
    <property type="match status" value="1"/>
</dbReference>
<comment type="caution">
    <text evidence="13">The sequence shown here is derived from an EMBL/GenBank/DDBJ whole genome shotgun (WGS) entry which is preliminary data.</text>
</comment>
<gene>
    <name evidence="13" type="ORF">AMELA_G00213840</name>
</gene>
<comment type="similarity">
    <text evidence="10">Belongs to the G-protein coupled receptor 1 family.</text>
</comment>
<comment type="subcellular location">
    <subcellularLocation>
        <location evidence="1">Cell membrane</location>
        <topology evidence="1">Multi-pass membrane protein</topology>
    </subcellularLocation>
</comment>
<evidence type="ECO:0000313" key="14">
    <source>
        <dbReference type="Proteomes" id="UP000593565"/>
    </source>
</evidence>
<evidence type="ECO:0000256" key="4">
    <source>
        <dbReference type="ARBA" id="ARBA00022989"/>
    </source>
</evidence>
<feature type="transmembrane region" description="Helical" evidence="11">
    <location>
        <begin position="271"/>
        <end position="294"/>
    </location>
</feature>
<protein>
    <recommendedName>
        <fullName evidence="12">G-protein coupled receptors family 1 profile domain-containing protein</fullName>
    </recommendedName>
</protein>
<evidence type="ECO:0000256" key="8">
    <source>
        <dbReference type="ARBA" id="ARBA00023170"/>
    </source>
</evidence>
<keyword evidence="5 10" id="KW-0297">G-protein coupled receptor</keyword>
<reference evidence="13 14" key="1">
    <citation type="submission" date="2020-02" db="EMBL/GenBank/DDBJ databases">
        <title>A chromosome-scale genome assembly of the black bullhead catfish (Ameiurus melas).</title>
        <authorList>
            <person name="Wen M."/>
            <person name="Zham M."/>
            <person name="Cabau C."/>
            <person name="Klopp C."/>
            <person name="Donnadieu C."/>
            <person name="Roques C."/>
            <person name="Bouchez O."/>
            <person name="Lampietro C."/>
            <person name="Jouanno E."/>
            <person name="Herpin A."/>
            <person name="Louis A."/>
            <person name="Berthelot C."/>
            <person name="Parey E."/>
            <person name="Roest-Crollius H."/>
            <person name="Braasch I."/>
            <person name="Postlethwait J."/>
            <person name="Robinson-Rechavi M."/>
            <person name="Echchiki A."/>
            <person name="Begum T."/>
            <person name="Montfort J."/>
            <person name="Schartl M."/>
            <person name="Bobe J."/>
            <person name="Guiguen Y."/>
        </authorList>
    </citation>
    <scope>NUCLEOTIDE SEQUENCE [LARGE SCALE GENOMIC DNA]</scope>
    <source>
        <strain evidence="13">M_S1</strain>
        <tissue evidence="13">Blood</tissue>
    </source>
</reference>
<dbReference type="Pfam" id="PF00001">
    <property type="entry name" value="7tm_1"/>
    <property type="match status" value="1"/>
</dbReference>
<feature type="transmembrane region" description="Helical" evidence="11">
    <location>
        <begin position="182"/>
        <end position="206"/>
    </location>
</feature>
<keyword evidence="14" id="KW-1185">Reference proteome</keyword>
<dbReference type="GO" id="GO:0060326">
    <property type="term" value="P:cell chemotaxis"/>
    <property type="evidence" value="ECO:0007669"/>
    <property type="project" value="TreeGrafter"/>
</dbReference>
<dbReference type="Proteomes" id="UP000593565">
    <property type="component" value="Unassembled WGS sequence"/>
</dbReference>
<dbReference type="GO" id="GO:0016493">
    <property type="term" value="F:C-C chemokine receptor activity"/>
    <property type="evidence" value="ECO:0007669"/>
    <property type="project" value="TreeGrafter"/>
</dbReference>
<dbReference type="FunFam" id="1.20.1070.10:FF:000130">
    <property type="entry name" value="Chemokine (C-C motif) receptor 2"/>
    <property type="match status" value="1"/>
</dbReference>
<keyword evidence="8 10" id="KW-0675">Receptor</keyword>
<evidence type="ECO:0000256" key="11">
    <source>
        <dbReference type="SAM" id="Phobius"/>
    </source>
</evidence>
<organism evidence="13 14">
    <name type="scientific">Ameiurus melas</name>
    <name type="common">Black bullhead</name>
    <name type="synonym">Silurus melas</name>
    <dbReference type="NCBI Taxonomy" id="219545"/>
    <lineage>
        <taxon>Eukaryota</taxon>
        <taxon>Metazoa</taxon>
        <taxon>Chordata</taxon>
        <taxon>Craniata</taxon>
        <taxon>Vertebrata</taxon>
        <taxon>Euteleostomi</taxon>
        <taxon>Actinopterygii</taxon>
        <taxon>Neopterygii</taxon>
        <taxon>Teleostei</taxon>
        <taxon>Ostariophysi</taxon>
        <taxon>Siluriformes</taxon>
        <taxon>Ictaluridae</taxon>
        <taxon>Ameiurus</taxon>
    </lineage>
</organism>
<evidence type="ECO:0000256" key="5">
    <source>
        <dbReference type="ARBA" id="ARBA00023040"/>
    </source>
</evidence>
<dbReference type="PROSITE" id="PS00237">
    <property type="entry name" value="G_PROTEIN_RECEP_F1_1"/>
    <property type="match status" value="1"/>
</dbReference>
<proteinExistence type="inferred from homology"/>
<evidence type="ECO:0000256" key="2">
    <source>
        <dbReference type="ARBA" id="ARBA00022475"/>
    </source>
</evidence>
<keyword evidence="9 10" id="KW-0807">Transducer</keyword>
<name>A0A7J6A363_AMEME</name>
<keyword evidence="3 10" id="KW-0812">Transmembrane</keyword>
<feature type="transmembrane region" description="Helical" evidence="11">
    <location>
        <begin position="226"/>
        <end position="251"/>
    </location>
</feature>
<dbReference type="InterPro" id="IPR017452">
    <property type="entry name" value="GPCR_Rhodpsn_7TM"/>
</dbReference>
<dbReference type="InterPro" id="IPR000276">
    <property type="entry name" value="GPCR_Rhodpsn"/>
</dbReference>
<dbReference type="SUPFAM" id="SSF81321">
    <property type="entry name" value="Family A G protein-coupled receptor-like"/>
    <property type="match status" value="1"/>
</dbReference>
<dbReference type="GO" id="GO:0007204">
    <property type="term" value="P:positive regulation of cytosolic calcium ion concentration"/>
    <property type="evidence" value="ECO:0007669"/>
    <property type="project" value="TreeGrafter"/>
</dbReference>
<dbReference type="PANTHER" id="PTHR10489">
    <property type="entry name" value="CELL ADHESION MOLECULE"/>
    <property type="match status" value="1"/>
</dbReference>
<evidence type="ECO:0000256" key="1">
    <source>
        <dbReference type="ARBA" id="ARBA00004651"/>
    </source>
</evidence>
<dbReference type="GO" id="GO:0019722">
    <property type="term" value="P:calcium-mediated signaling"/>
    <property type="evidence" value="ECO:0007669"/>
    <property type="project" value="TreeGrafter"/>
</dbReference>
<feature type="domain" description="G-protein coupled receptors family 1 profile" evidence="12">
    <location>
        <begin position="88"/>
        <end position="334"/>
    </location>
</feature>
<evidence type="ECO:0000256" key="9">
    <source>
        <dbReference type="ARBA" id="ARBA00023224"/>
    </source>
</evidence>
<dbReference type="PRINTS" id="PR00237">
    <property type="entry name" value="GPCRRHODOPSN"/>
</dbReference>
<feature type="transmembrane region" description="Helical" evidence="11">
    <location>
        <begin position="76"/>
        <end position="97"/>
    </location>
</feature>
<accession>A0A7J6A363</accession>
<keyword evidence="2" id="KW-1003">Cell membrane</keyword>
<dbReference type="GO" id="GO:0006955">
    <property type="term" value="P:immune response"/>
    <property type="evidence" value="ECO:0007669"/>
    <property type="project" value="TreeGrafter"/>
</dbReference>
<dbReference type="GO" id="GO:0019957">
    <property type="term" value="F:C-C chemokine binding"/>
    <property type="evidence" value="ECO:0007669"/>
    <property type="project" value="TreeGrafter"/>
</dbReference>
<dbReference type="InterPro" id="IPR000355">
    <property type="entry name" value="Chemokine_rcpt"/>
</dbReference>
<dbReference type="AlphaFoldDB" id="A0A7J6A363"/>
<evidence type="ECO:0000256" key="10">
    <source>
        <dbReference type="RuleBase" id="RU000688"/>
    </source>
</evidence>
<dbReference type="EMBL" id="JAAGNN010000019">
    <property type="protein sequence ID" value="KAF4076389.1"/>
    <property type="molecule type" value="Genomic_DNA"/>
</dbReference>
<feature type="transmembrane region" description="Helical" evidence="11">
    <location>
        <begin position="147"/>
        <end position="170"/>
    </location>
</feature>
<evidence type="ECO:0000256" key="7">
    <source>
        <dbReference type="ARBA" id="ARBA00023157"/>
    </source>
</evidence>
<dbReference type="PRINTS" id="PR00657">
    <property type="entry name" value="CCCHEMOKINER"/>
</dbReference>
<evidence type="ECO:0000259" key="12">
    <source>
        <dbReference type="PROSITE" id="PS50262"/>
    </source>
</evidence>